<feature type="transmembrane region" description="Helical" evidence="1">
    <location>
        <begin position="5"/>
        <end position="21"/>
    </location>
</feature>
<evidence type="ECO:0000313" key="3">
    <source>
        <dbReference type="EMBL" id="SVD28390.1"/>
    </source>
</evidence>
<keyword evidence="1" id="KW-0472">Membrane</keyword>
<dbReference type="InterPro" id="IPR005797">
    <property type="entry name" value="Cyt_b/b6_N"/>
</dbReference>
<dbReference type="GO" id="GO:0016491">
    <property type="term" value="F:oxidoreductase activity"/>
    <property type="evidence" value="ECO:0007669"/>
    <property type="project" value="InterPro"/>
</dbReference>
<accession>A0A382U284</accession>
<organism evidence="3">
    <name type="scientific">marine metagenome</name>
    <dbReference type="NCBI Taxonomy" id="408172"/>
    <lineage>
        <taxon>unclassified sequences</taxon>
        <taxon>metagenomes</taxon>
        <taxon>ecological metagenomes</taxon>
    </lineage>
</organism>
<dbReference type="SUPFAM" id="SSF81342">
    <property type="entry name" value="Transmembrane di-heme cytochromes"/>
    <property type="match status" value="1"/>
</dbReference>
<protein>
    <recommendedName>
        <fullName evidence="2">Cytochrome b/b6 N-terminal region profile domain-containing protein</fullName>
    </recommendedName>
</protein>
<feature type="transmembrane region" description="Helical" evidence="1">
    <location>
        <begin position="48"/>
        <end position="66"/>
    </location>
</feature>
<dbReference type="Gene3D" id="1.20.810.10">
    <property type="entry name" value="Cytochrome Bc1 Complex, Chain C"/>
    <property type="match status" value="1"/>
</dbReference>
<dbReference type="EMBL" id="UINC01140946">
    <property type="protein sequence ID" value="SVD28390.1"/>
    <property type="molecule type" value="Genomic_DNA"/>
</dbReference>
<keyword evidence="1" id="KW-1133">Transmembrane helix</keyword>
<evidence type="ECO:0000256" key="1">
    <source>
        <dbReference type="SAM" id="Phobius"/>
    </source>
</evidence>
<keyword evidence="1" id="KW-0812">Transmembrane</keyword>
<dbReference type="PROSITE" id="PS51002">
    <property type="entry name" value="CYTB_NTER"/>
    <property type="match status" value="1"/>
</dbReference>
<dbReference type="GO" id="GO:0009055">
    <property type="term" value="F:electron transfer activity"/>
    <property type="evidence" value="ECO:0007669"/>
    <property type="project" value="InterPro"/>
</dbReference>
<name>A0A382U284_9ZZZZ</name>
<dbReference type="PANTHER" id="PTHR19271:SF16">
    <property type="entry name" value="CYTOCHROME B"/>
    <property type="match status" value="1"/>
</dbReference>
<proteinExistence type="predicted"/>
<feature type="domain" description="Cytochrome b/b6 N-terminal region profile" evidence="2">
    <location>
        <begin position="1"/>
        <end position="85"/>
    </location>
</feature>
<sequence length="85" mass="10036">MLTFIMFITLGVTGALLMFYYEPIMTRSWDSVAFINNDVPFGFHIRNLHYHGSNAMVMLAILHMYYQYFSGRYKIRNEVLWVTGV</sequence>
<gene>
    <name evidence="3" type="ORF">METZ01_LOCUS381244</name>
</gene>
<dbReference type="AlphaFoldDB" id="A0A382U284"/>
<dbReference type="Pfam" id="PF00033">
    <property type="entry name" value="Cytochrome_B"/>
    <property type="match status" value="1"/>
</dbReference>
<evidence type="ECO:0000259" key="2">
    <source>
        <dbReference type="PROSITE" id="PS51002"/>
    </source>
</evidence>
<feature type="non-terminal residue" evidence="3">
    <location>
        <position position="85"/>
    </location>
</feature>
<reference evidence="3" key="1">
    <citation type="submission" date="2018-05" db="EMBL/GenBank/DDBJ databases">
        <authorList>
            <person name="Lanie J.A."/>
            <person name="Ng W.-L."/>
            <person name="Kazmierczak K.M."/>
            <person name="Andrzejewski T.M."/>
            <person name="Davidsen T.M."/>
            <person name="Wayne K.J."/>
            <person name="Tettelin H."/>
            <person name="Glass J.I."/>
            <person name="Rusch D."/>
            <person name="Podicherti R."/>
            <person name="Tsui H.-C.T."/>
            <person name="Winkler M.E."/>
        </authorList>
    </citation>
    <scope>NUCLEOTIDE SEQUENCE</scope>
</reference>
<dbReference type="InterPro" id="IPR016174">
    <property type="entry name" value="Di-haem_cyt_TM"/>
</dbReference>
<dbReference type="GO" id="GO:0016020">
    <property type="term" value="C:membrane"/>
    <property type="evidence" value="ECO:0007669"/>
    <property type="project" value="InterPro"/>
</dbReference>
<dbReference type="PANTHER" id="PTHR19271">
    <property type="entry name" value="CYTOCHROME B"/>
    <property type="match status" value="1"/>
</dbReference>
<dbReference type="InterPro" id="IPR027387">
    <property type="entry name" value="Cytb/b6-like_sf"/>
</dbReference>
<dbReference type="GO" id="GO:0022904">
    <property type="term" value="P:respiratory electron transport chain"/>
    <property type="evidence" value="ECO:0007669"/>
    <property type="project" value="InterPro"/>
</dbReference>